<gene>
    <name evidence="2" type="ORF">SAMN02927928_0617</name>
</gene>
<evidence type="ECO:0000256" key="1">
    <source>
        <dbReference type="HAMAP-Rule" id="MF_00652"/>
    </source>
</evidence>
<dbReference type="EMBL" id="FMTS01000001">
    <property type="protein sequence ID" value="SCW35073.1"/>
    <property type="molecule type" value="Genomic_DNA"/>
</dbReference>
<protein>
    <recommendedName>
        <fullName evidence="1">UPF0246 protein SAMN02927928_0617</fullName>
    </recommendedName>
</protein>
<dbReference type="GO" id="GO:0033194">
    <property type="term" value="P:response to hydroperoxide"/>
    <property type="evidence" value="ECO:0007669"/>
    <property type="project" value="TreeGrafter"/>
</dbReference>
<dbReference type="Pfam" id="PF03883">
    <property type="entry name" value="H2O2_YaaD"/>
    <property type="match status" value="1"/>
</dbReference>
<dbReference type="GO" id="GO:0005829">
    <property type="term" value="C:cytosol"/>
    <property type="evidence" value="ECO:0007669"/>
    <property type="project" value="TreeGrafter"/>
</dbReference>
<reference evidence="3" key="1">
    <citation type="submission" date="2016-10" db="EMBL/GenBank/DDBJ databases">
        <authorList>
            <person name="Varghese N."/>
            <person name="Submissions S."/>
        </authorList>
    </citation>
    <scope>NUCLEOTIDE SEQUENCE [LARGE SCALE GENOMIC DNA]</scope>
    <source>
        <strain evidence="3">CGMCC 1.3431</strain>
    </source>
</reference>
<dbReference type="NCBIfam" id="NF002542">
    <property type="entry name" value="PRK02101.1-3"/>
    <property type="match status" value="1"/>
</dbReference>
<dbReference type="HAMAP" id="MF_00652">
    <property type="entry name" value="UPF0246"/>
    <property type="match status" value="1"/>
</dbReference>
<dbReference type="PANTHER" id="PTHR30283">
    <property type="entry name" value="PEROXIDE STRESS RESPONSE PROTEIN YAAA"/>
    <property type="match status" value="1"/>
</dbReference>
<evidence type="ECO:0000313" key="2">
    <source>
        <dbReference type="EMBL" id="SCW35073.1"/>
    </source>
</evidence>
<dbReference type="Proteomes" id="UP000199150">
    <property type="component" value="Unassembled WGS sequence"/>
</dbReference>
<dbReference type="InterPro" id="IPR005583">
    <property type="entry name" value="YaaA"/>
</dbReference>
<dbReference type="STRING" id="260084.SAMN02927928_0617"/>
<evidence type="ECO:0000313" key="3">
    <source>
        <dbReference type="Proteomes" id="UP000199150"/>
    </source>
</evidence>
<comment type="similarity">
    <text evidence="1">Belongs to the UPF0246 family.</text>
</comment>
<accession>A0A1G4PRY6</accession>
<organism evidence="2 3">
    <name type="scientific">Asticcacaulis taihuensis</name>
    <dbReference type="NCBI Taxonomy" id="260084"/>
    <lineage>
        <taxon>Bacteria</taxon>
        <taxon>Pseudomonadati</taxon>
        <taxon>Pseudomonadota</taxon>
        <taxon>Alphaproteobacteria</taxon>
        <taxon>Caulobacterales</taxon>
        <taxon>Caulobacteraceae</taxon>
        <taxon>Asticcacaulis</taxon>
    </lineage>
</organism>
<proteinExistence type="inferred from homology"/>
<name>A0A1G4PRY6_9CAUL</name>
<sequence>MLAGDANPKPQSLKKPFMLTLLSPAKSLDLTPFDDGISPTEPRFSEQSAKLLKSLKRLKPKHIAELMDISPALSELNYERYQGFEDQTRGAAAFMFDGDVYSGLEARTLDKAGLEWAQDHIRILSGFYGVLRPLDLIRPYRLEMGSQLKTGRADSLYQFWGDSLAKSLNEELKSQGDDTLVNLASTEYSRAALTKVLKANAVSPRFLEIKGNEAKIVSFFAKKARGLMARYMIDNRIDRIDGLKDFRVADYQFRADLSKDGDWVFTRPQPALVTKKKAA</sequence>
<dbReference type="PANTHER" id="PTHR30283:SF4">
    <property type="entry name" value="PEROXIDE STRESS RESISTANCE PROTEIN YAAA"/>
    <property type="match status" value="1"/>
</dbReference>
<dbReference type="AlphaFoldDB" id="A0A1G4PRY6"/>
<keyword evidence="3" id="KW-1185">Reference proteome</keyword>